<protein>
    <submittedName>
        <fullName evidence="3">BON domain-containing protein</fullName>
    </submittedName>
</protein>
<keyword evidence="4" id="KW-1185">Reference proteome</keyword>
<feature type="chain" id="PRO_5046441095" evidence="1">
    <location>
        <begin position="22"/>
        <end position="162"/>
    </location>
</feature>
<dbReference type="InterPro" id="IPR007055">
    <property type="entry name" value="BON_dom"/>
</dbReference>
<dbReference type="PANTHER" id="PTHR34606:SF15">
    <property type="entry name" value="BON DOMAIN-CONTAINING PROTEIN"/>
    <property type="match status" value="1"/>
</dbReference>
<evidence type="ECO:0000313" key="4">
    <source>
        <dbReference type="Proteomes" id="UP001597511"/>
    </source>
</evidence>
<proteinExistence type="predicted"/>
<name>A0ABW6A8I9_9BACT</name>
<sequence>MKKLLAIVAIAVFAISFTSCKSKVKDEDVKAAVQTVLTANPDYNMLAVDVKDGVATITGEVKDETTRAGINASLKEVKGVKEVVNSATVTPPPPPPVVTTPDDTLTSAVKDALKDHANVTATVADGVVTLTGTVKNQDEKRTVQQKISALKPKSIANNVTIK</sequence>
<reference evidence="4" key="1">
    <citation type="journal article" date="2019" name="Int. J. Syst. Evol. Microbiol.">
        <title>The Global Catalogue of Microorganisms (GCM) 10K type strain sequencing project: providing services to taxonomists for standard genome sequencing and annotation.</title>
        <authorList>
            <consortium name="The Broad Institute Genomics Platform"/>
            <consortium name="The Broad Institute Genome Sequencing Center for Infectious Disease"/>
            <person name="Wu L."/>
            <person name="Ma J."/>
        </authorList>
    </citation>
    <scope>NUCLEOTIDE SEQUENCE [LARGE SCALE GENOMIC DNA]</scope>
    <source>
        <strain evidence="4">KCTC 23299</strain>
    </source>
</reference>
<evidence type="ECO:0000259" key="2">
    <source>
        <dbReference type="PROSITE" id="PS50914"/>
    </source>
</evidence>
<feature type="signal peptide" evidence="1">
    <location>
        <begin position="1"/>
        <end position="21"/>
    </location>
</feature>
<dbReference type="PROSITE" id="PS50914">
    <property type="entry name" value="BON"/>
    <property type="match status" value="1"/>
</dbReference>
<dbReference type="PROSITE" id="PS51257">
    <property type="entry name" value="PROKAR_LIPOPROTEIN"/>
    <property type="match status" value="1"/>
</dbReference>
<dbReference type="PANTHER" id="PTHR34606">
    <property type="entry name" value="BON DOMAIN-CONTAINING PROTEIN"/>
    <property type="match status" value="1"/>
</dbReference>
<dbReference type="InterPro" id="IPR051686">
    <property type="entry name" value="Lipoprotein_DolP"/>
</dbReference>
<evidence type="ECO:0000313" key="3">
    <source>
        <dbReference type="EMBL" id="MFD2921592.1"/>
    </source>
</evidence>
<feature type="domain" description="BON" evidence="2">
    <location>
        <begin position="25"/>
        <end position="91"/>
    </location>
</feature>
<keyword evidence="1" id="KW-0732">Signal</keyword>
<dbReference type="Proteomes" id="UP001597511">
    <property type="component" value="Unassembled WGS sequence"/>
</dbReference>
<dbReference type="Pfam" id="PF04972">
    <property type="entry name" value="BON"/>
    <property type="match status" value="2"/>
</dbReference>
<gene>
    <name evidence="3" type="ORF">ACFS6H_17875</name>
</gene>
<comment type="caution">
    <text evidence="3">The sequence shown here is derived from an EMBL/GenBank/DDBJ whole genome shotgun (WGS) entry which is preliminary data.</text>
</comment>
<dbReference type="Gene3D" id="3.30.1340.30">
    <property type="match status" value="2"/>
</dbReference>
<dbReference type="RefSeq" id="WP_386102201.1">
    <property type="nucleotide sequence ID" value="NZ_JBHUOZ010000003.1"/>
</dbReference>
<evidence type="ECO:0000256" key="1">
    <source>
        <dbReference type="SAM" id="SignalP"/>
    </source>
</evidence>
<dbReference type="EMBL" id="JBHUOZ010000003">
    <property type="protein sequence ID" value="MFD2921592.1"/>
    <property type="molecule type" value="Genomic_DNA"/>
</dbReference>
<organism evidence="3 4">
    <name type="scientific">Terrimonas rubra</name>
    <dbReference type="NCBI Taxonomy" id="1035890"/>
    <lineage>
        <taxon>Bacteria</taxon>
        <taxon>Pseudomonadati</taxon>
        <taxon>Bacteroidota</taxon>
        <taxon>Chitinophagia</taxon>
        <taxon>Chitinophagales</taxon>
        <taxon>Chitinophagaceae</taxon>
        <taxon>Terrimonas</taxon>
    </lineage>
</organism>
<accession>A0ABW6A8I9</accession>